<dbReference type="PANTHER" id="PTHR12686">
    <property type="entry name" value="3'-5' EXORIBONUCLEASE CSL4-RELATED"/>
    <property type="match status" value="1"/>
</dbReference>
<dbReference type="GO" id="GO:0000176">
    <property type="term" value="C:nuclear exosome (RNase complex)"/>
    <property type="evidence" value="ECO:0000318"/>
    <property type="project" value="GO_Central"/>
</dbReference>
<feature type="domain" description="Exosome complex component N-terminal" evidence="5">
    <location>
        <begin position="10"/>
        <end position="47"/>
    </location>
</feature>
<feature type="domain" description="Exosome complex component CSL4 C-terminal" evidence="4">
    <location>
        <begin position="107"/>
        <end position="145"/>
    </location>
</feature>
<dbReference type="FunFam" id="2.40.50.140:FF:000198">
    <property type="entry name" value="Exosome complex component CSL4"/>
    <property type="match status" value="1"/>
</dbReference>
<name>A0A8R1V154_PRIPA</name>
<dbReference type="Gene3D" id="2.40.50.100">
    <property type="match status" value="1"/>
</dbReference>
<proteinExistence type="predicted"/>
<comment type="subcellular location">
    <subcellularLocation>
        <location evidence="1">Nucleus</location>
        <location evidence="1">Nucleolus</location>
    </subcellularLocation>
</comment>
<evidence type="ECO:0000256" key="2">
    <source>
        <dbReference type="ARBA" id="ARBA00022490"/>
    </source>
</evidence>
<dbReference type="OrthoDB" id="440760at2759"/>
<keyword evidence="2" id="KW-0963">Cytoplasm</keyword>
<dbReference type="InterPro" id="IPR019495">
    <property type="entry name" value="EXOSC1_C"/>
</dbReference>
<dbReference type="InterPro" id="IPR039771">
    <property type="entry name" value="Csl4"/>
</dbReference>
<keyword evidence="7" id="KW-1185">Reference proteome</keyword>
<dbReference type="Gene3D" id="2.40.50.140">
    <property type="entry name" value="Nucleic acid-binding proteins"/>
    <property type="match status" value="1"/>
</dbReference>
<evidence type="ECO:0000259" key="5">
    <source>
        <dbReference type="Pfam" id="PF14382"/>
    </source>
</evidence>
<dbReference type="EnsemblMetazoa" id="PPA43751.1">
    <property type="protein sequence ID" value="PPA43751.1"/>
    <property type="gene ID" value="WBGene00282120"/>
</dbReference>
<sequence>MTSDSHAVKIVIPGDVLYPSSELRRPGKGTYELHGSIYSSLAGFVFVKEEKQRERTIEVIEVRRSEVGHDHVVPYIGGVVTARVTSIGQRFAKCALICVEETPLPGGAEFGALLRREDIQATDKDKIDLARCFSPGDVILARVISFGDNQTSFLLSTAEDELGVVSAVAESGERMLPVDWVNMQGVKTGVKEPRKVARVPKMNQLIG</sequence>
<dbReference type="PANTHER" id="PTHR12686:SF8">
    <property type="entry name" value="EXOSOME COMPLEX COMPONENT CSL4"/>
    <property type="match status" value="1"/>
</dbReference>
<dbReference type="GO" id="GO:0005730">
    <property type="term" value="C:nucleolus"/>
    <property type="evidence" value="ECO:0007669"/>
    <property type="project" value="UniProtKB-SubCell"/>
</dbReference>
<keyword evidence="3" id="KW-0271">Exosome</keyword>
<dbReference type="GO" id="GO:0006396">
    <property type="term" value="P:RNA processing"/>
    <property type="evidence" value="ECO:0007669"/>
    <property type="project" value="InterPro"/>
</dbReference>
<dbReference type="GO" id="GO:0005737">
    <property type="term" value="C:cytoplasm"/>
    <property type="evidence" value="ECO:0000318"/>
    <property type="project" value="GO_Central"/>
</dbReference>
<dbReference type="SUPFAM" id="SSF110324">
    <property type="entry name" value="Ribosomal L27 protein-like"/>
    <property type="match status" value="1"/>
</dbReference>
<reference evidence="7" key="1">
    <citation type="journal article" date="2008" name="Nat. Genet.">
        <title>The Pristionchus pacificus genome provides a unique perspective on nematode lifestyle and parasitism.</title>
        <authorList>
            <person name="Dieterich C."/>
            <person name="Clifton S.W."/>
            <person name="Schuster L.N."/>
            <person name="Chinwalla A."/>
            <person name="Delehaunty K."/>
            <person name="Dinkelacker I."/>
            <person name="Fulton L."/>
            <person name="Fulton R."/>
            <person name="Godfrey J."/>
            <person name="Minx P."/>
            <person name="Mitreva M."/>
            <person name="Roeseler W."/>
            <person name="Tian H."/>
            <person name="Witte H."/>
            <person name="Yang S.P."/>
            <person name="Wilson R.K."/>
            <person name="Sommer R.J."/>
        </authorList>
    </citation>
    <scope>NUCLEOTIDE SEQUENCE [LARGE SCALE GENOMIC DNA]</scope>
    <source>
        <strain evidence="7">PS312</strain>
    </source>
</reference>
<dbReference type="Pfam" id="PF14382">
    <property type="entry name" value="ECR1_N"/>
    <property type="match status" value="1"/>
</dbReference>
<reference evidence="6" key="2">
    <citation type="submission" date="2022-06" db="UniProtKB">
        <authorList>
            <consortium name="EnsemblMetazoa"/>
        </authorList>
    </citation>
    <scope>IDENTIFICATION</scope>
    <source>
        <strain evidence="6">PS312</strain>
    </source>
</reference>
<evidence type="ECO:0000313" key="6">
    <source>
        <dbReference type="EnsemblMetazoa" id="PPA43751.1"/>
    </source>
</evidence>
<evidence type="ECO:0000256" key="3">
    <source>
        <dbReference type="ARBA" id="ARBA00022835"/>
    </source>
</evidence>
<evidence type="ECO:0000313" key="7">
    <source>
        <dbReference type="Proteomes" id="UP000005239"/>
    </source>
</evidence>
<accession>A0A8R1V154</accession>
<gene>
    <name evidence="6" type="primary">WBGene00282120</name>
</gene>
<evidence type="ECO:0000256" key="1">
    <source>
        <dbReference type="ARBA" id="ARBA00004604"/>
    </source>
</evidence>
<dbReference type="GO" id="GO:0003723">
    <property type="term" value="F:RNA binding"/>
    <property type="evidence" value="ECO:0007669"/>
    <property type="project" value="InterPro"/>
</dbReference>
<dbReference type="Pfam" id="PF10447">
    <property type="entry name" value="EXOSC1"/>
    <property type="match status" value="1"/>
</dbReference>
<dbReference type="Proteomes" id="UP000005239">
    <property type="component" value="Unassembled WGS sequence"/>
</dbReference>
<evidence type="ECO:0000259" key="4">
    <source>
        <dbReference type="Pfam" id="PF10447"/>
    </source>
</evidence>
<organism evidence="6 7">
    <name type="scientific">Pristionchus pacificus</name>
    <name type="common">Parasitic nematode worm</name>
    <dbReference type="NCBI Taxonomy" id="54126"/>
    <lineage>
        <taxon>Eukaryota</taxon>
        <taxon>Metazoa</taxon>
        <taxon>Ecdysozoa</taxon>
        <taxon>Nematoda</taxon>
        <taxon>Chromadorea</taxon>
        <taxon>Rhabditida</taxon>
        <taxon>Rhabditina</taxon>
        <taxon>Diplogasteromorpha</taxon>
        <taxon>Diplogasteroidea</taxon>
        <taxon>Neodiplogasteridae</taxon>
        <taxon>Pristionchus</taxon>
    </lineage>
</organism>
<dbReference type="AlphaFoldDB" id="A0A8R1V154"/>
<protein>
    <submittedName>
        <fullName evidence="6">Uncharacterized protein</fullName>
    </submittedName>
</protein>
<dbReference type="SUPFAM" id="SSF50249">
    <property type="entry name" value="Nucleic acid-binding proteins"/>
    <property type="match status" value="1"/>
</dbReference>
<dbReference type="InterPro" id="IPR025721">
    <property type="entry name" value="Exosome_cplx_N_dom"/>
</dbReference>
<dbReference type="InterPro" id="IPR012340">
    <property type="entry name" value="NA-bd_OB-fold"/>
</dbReference>